<keyword evidence="3" id="KW-1185">Reference proteome</keyword>
<dbReference type="EMBL" id="QGSV01000205">
    <property type="protein sequence ID" value="PWU47036.1"/>
    <property type="molecule type" value="Genomic_DNA"/>
</dbReference>
<proteinExistence type="predicted"/>
<name>A0A317K272_9ACTN</name>
<evidence type="ECO:0000313" key="3">
    <source>
        <dbReference type="Proteomes" id="UP000245683"/>
    </source>
</evidence>
<comment type="caution">
    <text evidence="2">The sequence shown here is derived from an EMBL/GenBank/DDBJ whole genome shotgun (WGS) entry which is preliminary data.</text>
</comment>
<keyword evidence="1" id="KW-1133">Transmembrane helix</keyword>
<gene>
    <name evidence="2" type="ORF">DLJ46_16000</name>
</gene>
<evidence type="ECO:0000313" key="2">
    <source>
        <dbReference type="EMBL" id="PWU47036.1"/>
    </source>
</evidence>
<feature type="transmembrane region" description="Helical" evidence="1">
    <location>
        <begin position="27"/>
        <end position="49"/>
    </location>
</feature>
<keyword evidence="1" id="KW-0472">Membrane</keyword>
<evidence type="ECO:0000256" key="1">
    <source>
        <dbReference type="SAM" id="Phobius"/>
    </source>
</evidence>
<organism evidence="2 3">
    <name type="scientific">Micromonospora globispora</name>
    <dbReference type="NCBI Taxonomy" id="1450148"/>
    <lineage>
        <taxon>Bacteria</taxon>
        <taxon>Bacillati</taxon>
        <taxon>Actinomycetota</taxon>
        <taxon>Actinomycetes</taxon>
        <taxon>Micromonosporales</taxon>
        <taxon>Micromonosporaceae</taxon>
        <taxon>Micromonospora</taxon>
    </lineage>
</organism>
<sequence length="71" mass="7757">MRGGACCSADREGARLMARVGRYGIPGFVWFLIWLVVCILIVILLALLIHHFGGASLSLKLGHFYLNIGVT</sequence>
<dbReference type="AlphaFoldDB" id="A0A317K272"/>
<dbReference type="Proteomes" id="UP000245683">
    <property type="component" value="Unassembled WGS sequence"/>
</dbReference>
<reference evidence="3" key="1">
    <citation type="submission" date="2018-05" db="EMBL/GenBank/DDBJ databases">
        <title>Micromonospora globispora sp. nov. and Micromonospora rugosa sp. nov., isolated from marine sediment.</title>
        <authorList>
            <person name="Carro L."/>
            <person name="Aysel V."/>
            <person name="Cetin D."/>
            <person name="Igual J.M."/>
            <person name="Klenk H.-P."/>
            <person name="Trujillo M.E."/>
            <person name="Sahin N."/>
        </authorList>
    </citation>
    <scope>NUCLEOTIDE SEQUENCE [LARGE SCALE GENOMIC DNA]</scope>
    <source>
        <strain evidence="3">S2904</strain>
    </source>
</reference>
<keyword evidence="1" id="KW-0812">Transmembrane</keyword>
<accession>A0A317K272</accession>
<protein>
    <submittedName>
        <fullName evidence="2">Uncharacterized protein</fullName>
    </submittedName>
</protein>